<accession>A0AAV4NK03</accession>
<comment type="caution">
    <text evidence="1">The sequence shown here is derived from an EMBL/GenBank/DDBJ whole genome shotgun (WGS) entry which is preliminary data.</text>
</comment>
<evidence type="ECO:0000313" key="2">
    <source>
        <dbReference type="Proteomes" id="UP001054945"/>
    </source>
</evidence>
<protein>
    <submittedName>
        <fullName evidence="1">Uncharacterized protein</fullName>
    </submittedName>
</protein>
<name>A0AAV4NK03_CAEEX</name>
<reference evidence="1 2" key="1">
    <citation type="submission" date="2021-06" db="EMBL/GenBank/DDBJ databases">
        <title>Caerostris extrusa draft genome.</title>
        <authorList>
            <person name="Kono N."/>
            <person name="Arakawa K."/>
        </authorList>
    </citation>
    <scope>NUCLEOTIDE SEQUENCE [LARGE SCALE GENOMIC DNA]</scope>
</reference>
<sequence length="138" mass="15889">MIISRRTSLMMRFSSQASFPRVISQDCQLPSEPDISRSDSNLRWRTGGIKYLYRDHIFADFRSNCYPSEGDRSISIYFPNRKEIQVVLTSTSISPSIPKKSIYFTSFWRGVEKVLTVTASERKKIPLTPSAILFSDDH</sequence>
<gene>
    <name evidence="1" type="ORF">CEXT_54521</name>
</gene>
<organism evidence="1 2">
    <name type="scientific">Caerostris extrusa</name>
    <name type="common">Bark spider</name>
    <name type="synonym">Caerostris bankana</name>
    <dbReference type="NCBI Taxonomy" id="172846"/>
    <lineage>
        <taxon>Eukaryota</taxon>
        <taxon>Metazoa</taxon>
        <taxon>Ecdysozoa</taxon>
        <taxon>Arthropoda</taxon>
        <taxon>Chelicerata</taxon>
        <taxon>Arachnida</taxon>
        <taxon>Araneae</taxon>
        <taxon>Araneomorphae</taxon>
        <taxon>Entelegynae</taxon>
        <taxon>Araneoidea</taxon>
        <taxon>Araneidae</taxon>
        <taxon>Caerostris</taxon>
    </lineage>
</organism>
<dbReference type="AlphaFoldDB" id="A0AAV4NK03"/>
<proteinExistence type="predicted"/>
<keyword evidence="2" id="KW-1185">Reference proteome</keyword>
<evidence type="ECO:0000313" key="1">
    <source>
        <dbReference type="EMBL" id="GIX85111.1"/>
    </source>
</evidence>
<dbReference type="Proteomes" id="UP001054945">
    <property type="component" value="Unassembled WGS sequence"/>
</dbReference>
<dbReference type="EMBL" id="BPLR01021028">
    <property type="protein sequence ID" value="GIX85111.1"/>
    <property type="molecule type" value="Genomic_DNA"/>
</dbReference>